<keyword evidence="3" id="KW-1185">Reference proteome</keyword>
<evidence type="ECO:0000313" key="2">
    <source>
        <dbReference type="EMBL" id="SNR23865.1"/>
    </source>
</evidence>
<reference evidence="2 3" key="1">
    <citation type="submission" date="2017-06" db="EMBL/GenBank/DDBJ databases">
        <authorList>
            <person name="Kim H.J."/>
            <person name="Triplett B.A."/>
        </authorList>
    </citation>
    <scope>NUCLEOTIDE SEQUENCE [LARGE SCALE GENOMIC DNA]</scope>
    <source>
        <strain evidence="2 3">DSM 8800</strain>
    </source>
</reference>
<sequence>MPLLSPSALAVRFRSLSITERYALLAAIWRERGSHTRIVDDCLVAEGETRTERIAVVGPLTRSVPADIDVVVATHDRSRIRELAGTANADVLDPDALRDLLAYGIERDRGEAIAREHLGTSLTVPEPDPPPTPRQGAVAVLVLIVLLAVPLLALSGAGLPSAVVPFAADDPGSDGFDSDDAGPDDSLVGSAVDGDDDRVGSDPIDESVGDDGSVAGDDARASDSASTSPYPPGTDADGVVDAARLIETHRDRIEDAERAYWVEYDGPETAAFGDRRAFRLDASMHDPERFLVEGESRWRTERETAAVNDSEGANATGTDSMATNAGEVFDEIDGPTGTNVGNSSTITEAYWADGERTHTRLVANDSERLSNTSIGTDPVALRLERHAHHLLYTTVSTAETETERDDWRGWRLVQVSGSADRVTVDDETYSDVTLTSTFTSDGELVGFRLTYHHEPTGVPAQLTFQYHPEDDVPPPDPPAWYEERR</sequence>
<evidence type="ECO:0000256" key="1">
    <source>
        <dbReference type="SAM" id="MobiDB-lite"/>
    </source>
</evidence>
<protein>
    <submittedName>
        <fullName evidence="2">Uncharacterized protein</fullName>
    </submittedName>
</protein>
<feature type="compositionally biased region" description="Low complexity" evidence="1">
    <location>
        <begin position="210"/>
        <end position="226"/>
    </location>
</feature>
<evidence type="ECO:0000313" key="3">
    <source>
        <dbReference type="Proteomes" id="UP000198397"/>
    </source>
</evidence>
<dbReference type="RefSeq" id="WP_089383166.1">
    <property type="nucleotide sequence ID" value="NZ_FZNQ01000001.1"/>
</dbReference>
<dbReference type="EMBL" id="FZNQ01000001">
    <property type="protein sequence ID" value="SNR23865.1"/>
    <property type="molecule type" value="Genomic_DNA"/>
</dbReference>
<dbReference type="Proteomes" id="UP000198397">
    <property type="component" value="Unassembled WGS sequence"/>
</dbReference>
<gene>
    <name evidence="2" type="ORF">SAMN06264855_101182</name>
</gene>
<dbReference type="OrthoDB" id="242565at2157"/>
<proteinExistence type="predicted"/>
<organism evidence="2 3">
    <name type="scientific">Halorubrum vacuolatum</name>
    <name type="common">Natronobacterium vacuolatum</name>
    <dbReference type="NCBI Taxonomy" id="63740"/>
    <lineage>
        <taxon>Archaea</taxon>
        <taxon>Methanobacteriati</taxon>
        <taxon>Methanobacteriota</taxon>
        <taxon>Stenosarchaea group</taxon>
        <taxon>Halobacteria</taxon>
        <taxon>Halobacteriales</taxon>
        <taxon>Haloferacaceae</taxon>
        <taxon>Halorubrum</taxon>
    </lineage>
</organism>
<name>A0A238UP50_HALVU</name>
<dbReference type="AlphaFoldDB" id="A0A238UP50"/>
<feature type="region of interest" description="Disordered" evidence="1">
    <location>
        <begin position="465"/>
        <end position="485"/>
    </location>
</feature>
<accession>A0A238UP50</accession>
<feature type="region of interest" description="Disordered" evidence="1">
    <location>
        <begin position="174"/>
        <end position="238"/>
    </location>
</feature>